<dbReference type="InterPro" id="IPR013815">
    <property type="entry name" value="ATP_grasp_subdomain_1"/>
</dbReference>
<dbReference type="SUPFAM" id="SSF56059">
    <property type="entry name" value="Glutathione synthetase ATP-binding domain-like"/>
    <property type="match status" value="1"/>
</dbReference>
<evidence type="ECO:0000259" key="5">
    <source>
        <dbReference type="PROSITE" id="PS50975"/>
    </source>
</evidence>
<evidence type="ECO:0000256" key="1">
    <source>
        <dbReference type="ARBA" id="ARBA00022598"/>
    </source>
</evidence>
<dbReference type="Gene3D" id="3.30.470.20">
    <property type="entry name" value="ATP-grasp fold, B domain"/>
    <property type="match status" value="1"/>
</dbReference>
<keyword evidence="2 4" id="KW-0547">Nucleotide-binding</keyword>
<dbReference type="Gene3D" id="3.40.50.20">
    <property type="match status" value="1"/>
</dbReference>
<evidence type="ECO:0000256" key="4">
    <source>
        <dbReference type="PROSITE-ProRule" id="PRU00409"/>
    </source>
</evidence>
<dbReference type="InterPro" id="IPR011761">
    <property type="entry name" value="ATP-grasp"/>
</dbReference>
<dbReference type="PANTHER" id="PTHR43585">
    <property type="entry name" value="FUMIPYRROLE BIOSYNTHESIS PROTEIN C"/>
    <property type="match status" value="1"/>
</dbReference>
<accession>A0ABM8Z493</accession>
<evidence type="ECO:0000313" key="6">
    <source>
        <dbReference type="EMBL" id="CAH0416018.1"/>
    </source>
</evidence>
<evidence type="ECO:0000256" key="3">
    <source>
        <dbReference type="ARBA" id="ARBA00022840"/>
    </source>
</evidence>
<keyword evidence="7" id="KW-1185">Reference proteome</keyword>
<dbReference type="Proteomes" id="UP000789707">
    <property type="component" value="Unassembled WGS sequence"/>
</dbReference>
<dbReference type="PROSITE" id="PS50975">
    <property type="entry name" value="ATP_GRASP"/>
    <property type="match status" value="1"/>
</dbReference>
<dbReference type="Gene3D" id="3.30.1490.20">
    <property type="entry name" value="ATP-grasp fold, A domain"/>
    <property type="match status" value="1"/>
</dbReference>
<comment type="caution">
    <text evidence="6">The sequence shown here is derived from an EMBL/GenBank/DDBJ whole genome shotgun (WGS) entry which is preliminary data.</text>
</comment>
<organism evidence="6 7">
    <name type="scientific">Periweissella fabaria</name>
    <dbReference type="NCBI Taxonomy" id="546157"/>
    <lineage>
        <taxon>Bacteria</taxon>
        <taxon>Bacillati</taxon>
        <taxon>Bacillota</taxon>
        <taxon>Bacilli</taxon>
        <taxon>Lactobacillales</taxon>
        <taxon>Lactobacillaceae</taxon>
        <taxon>Periweissella</taxon>
    </lineage>
</organism>
<proteinExistence type="predicted"/>
<name>A0ABM8Z493_9LACO</name>
<dbReference type="PANTHER" id="PTHR43585:SF2">
    <property type="entry name" value="ATP-GRASP ENZYME FSQD"/>
    <property type="match status" value="1"/>
</dbReference>
<protein>
    <recommendedName>
        <fullName evidence="5">ATP-grasp domain-containing protein</fullName>
    </recommendedName>
</protein>
<evidence type="ECO:0000313" key="7">
    <source>
        <dbReference type="Proteomes" id="UP000789707"/>
    </source>
</evidence>
<dbReference type="RefSeq" id="WP_230096083.1">
    <property type="nucleotide sequence ID" value="NZ_CAKKNS010000001.1"/>
</dbReference>
<dbReference type="EMBL" id="CAKKNS010000001">
    <property type="protein sequence ID" value="CAH0416018.1"/>
    <property type="molecule type" value="Genomic_DNA"/>
</dbReference>
<dbReference type="InterPro" id="IPR052032">
    <property type="entry name" value="ATP-dep_AA_Ligase"/>
</dbReference>
<sequence>MNIVILSPLSNTYIGALEWAPIDQNTYIYIIPTRFTTNYQTTQANIKIITVDEWNYPSLQNALSNIAATMSVNYLIHCDEHDVEVAAQLREQFQIPGQRLADAVLYRNKFSMKQYVAQRGIAVPQYQEVQSIADIKAWQANFTGTSILKPIDGAGAKGITVITATTEIATLTIVPRARYIIEEYIDWPLYHIDGLVNDDKVMYLNTSKYLGQGGINYLHQQNSGSIEIERDTLLNSKITTYVERLLTILPHDAAMLFHLEVFINPVTDEIYFCEIGNRLGGGRINEELHDRYSIWPIKAYIQAVIGGAVPVITAQNNLIHGFIFIAPDRGTLIEIPNAIPVTGIYDYHVFGKVGKIYDGSNSINQAVVAVSVRDTTHAGVYSKLREIEQYLATTIKYAQ</sequence>
<keyword evidence="3 4" id="KW-0067">ATP-binding</keyword>
<evidence type="ECO:0000256" key="2">
    <source>
        <dbReference type="ARBA" id="ARBA00022741"/>
    </source>
</evidence>
<feature type="domain" description="ATP-grasp" evidence="5">
    <location>
        <begin position="113"/>
        <end position="305"/>
    </location>
</feature>
<keyword evidence="1" id="KW-0436">Ligase</keyword>
<gene>
    <name evidence="6" type="ORF">WFA24289_00317</name>
</gene>
<reference evidence="6 7" key="1">
    <citation type="submission" date="2021-11" db="EMBL/GenBank/DDBJ databases">
        <authorList>
            <person name="Depoorter E."/>
        </authorList>
    </citation>
    <scope>NUCLEOTIDE SEQUENCE [LARGE SCALE GENOMIC DNA]</scope>
    <source>
        <strain evidence="6 7">LMG 24289</strain>
    </source>
</reference>